<gene>
    <name evidence="2" type="ORF">MELLADRAFT_60062</name>
</gene>
<reference evidence="3" key="1">
    <citation type="journal article" date="2011" name="Proc. Natl. Acad. Sci. U.S.A.">
        <title>Obligate biotrophy features unraveled by the genomic analysis of rust fungi.</title>
        <authorList>
            <person name="Duplessis S."/>
            <person name="Cuomo C.A."/>
            <person name="Lin Y.-C."/>
            <person name="Aerts A."/>
            <person name="Tisserant E."/>
            <person name="Veneault-Fourrey C."/>
            <person name="Joly D.L."/>
            <person name="Hacquard S."/>
            <person name="Amselem J."/>
            <person name="Cantarel B.L."/>
            <person name="Chiu R."/>
            <person name="Coutinho P.M."/>
            <person name="Feau N."/>
            <person name="Field M."/>
            <person name="Frey P."/>
            <person name="Gelhaye E."/>
            <person name="Goldberg J."/>
            <person name="Grabherr M.G."/>
            <person name="Kodira C.D."/>
            <person name="Kohler A."/>
            <person name="Kuees U."/>
            <person name="Lindquist E.A."/>
            <person name="Lucas S.M."/>
            <person name="Mago R."/>
            <person name="Mauceli E."/>
            <person name="Morin E."/>
            <person name="Murat C."/>
            <person name="Pangilinan J.L."/>
            <person name="Park R."/>
            <person name="Pearson M."/>
            <person name="Quesneville H."/>
            <person name="Rouhier N."/>
            <person name="Sakthikumar S."/>
            <person name="Salamov A.A."/>
            <person name="Schmutz J."/>
            <person name="Selles B."/>
            <person name="Shapiro H."/>
            <person name="Tanguay P."/>
            <person name="Tuskan G.A."/>
            <person name="Henrissat B."/>
            <person name="Van de Peer Y."/>
            <person name="Rouze P."/>
            <person name="Ellis J.G."/>
            <person name="Dodds P.N."/>
            <person name="Schein J.E."/>
            <person name="Zhong S."/>
            <person name="Hamelin R.C."/>
            <person name="Grigoriev I.V."/>
            <person name="Szabo L.J."/>
            <person name="Martin F."/>
        </authorList>
    </citation>
    <scope>NUCLEOTIDE SEQUENCE [LARGE SCALE GENOMIC DNA]</scope>
    <source>
        <strain evidence="3">98AG31 / pathotype 3-4-7</strain>
    </source>
</reference>
<feature type="compositionally biased region" description="Polar residues" evidence="1">
    <location>
        <begin position="135"/>
        <end position="155"/>
    </location>
</feature>
<dbReference type="EMBL" id="GL883093">
    <property type="protein sequence ID" value="EGG11041.1"/>
    <property type="molecule type" value="Genomic_DNA"/>
</dbReference>
<evidence type="ECO:0000256" key="1">
    <source>
        <dbReference type="SAM" id="MobiDB-lite"/>
    </source>
</evidence>
<accession>F4R8L9</accession>
<dbReference type="GeneID" id="18929481"/>
<dbReference type="KEGG" id="mlr:MELLADRAFT_60062"/>
<feature type="compositionally biased region" description="Polar residues" evidence="1">
    <location>
        <begin position="167"/>
        <end position="176"/>
    </location>
</feature>
<proteinExistence type="predicted"/>
<dbReference type="VEuPathDB" id="FungiDB:MELLADRAFT_60062"/>
<feature type="region of interest" description="Disordered" evidence="1">
    <location>
        <begin position="135"/>
        <end position="176"/>
    </location>
</feature>
<sequence>MLFPPRPRWWEHPTPKELTWFNNLDPRSKSEIFRWDINHKSHPSIRAGMDQCLDCAEFGHVRPCISTNPFPHAPPYGDWRRSINGKTYTKCKLRMTDAELAALATEEALEAPLNLSSDDLDLLRSIEEAAGCIPASNQSASSQPTTEATAPTKASQAPAEAPEAAFDTTQGTSQNENHPVYIDLTLDEEGAATAIQEHAISMPNHHVGIGRESYNIALAEFYLHHTFCHLLG</sequence>
<dbReference type="OrthoDB" id="10464032at2759"/>
<dbReference type="Proteomes" id="UP000001072">
    <property type="component" value="Unassembled WGS sequence"/>
</dbReference>
<dbReference type="HOGENOM" id="CLU_100297_0_0_1"/>
<name>F4R8L9_MELLP</name>
<dbReference type="AlphaFoldDB" id="F4R8L9"/>
<dbReference type="InParanoid" id="F4R8L9"/>
<evidence type="ECO:0000313" key="2">
    <source>
        <dbReference type="EMBL" id="EGG11041.1"/>
    </source>
</evidence>
<organism evidence="3">
    <name type="scientific">Melampsora larici-populina (strain 98AG31 / pathotype 3-4-7)</name>
    <name type="common">Poplar leaf rust fungus</name>
    <dbReference type="NCBI Taxonomy" id="747676"/>
    <lineage>
        <taxon>Eukaryota</taxon>
        <taxon>Fungi</taxon>
        <taxon>Dikarya</taxon>
        <taxon>Basidiomycota</taxon>
        <taxon>Pucciniomycotina</taxon>
        <taxon>Pucciniomycetes</taxon>
        <taxon>Pucciniales</taxon>
        <taxon>Melampsoraceae</taxon>
        <taxon>Melampsora</taxon>
    </lineage>
</organism>
<protein>
    <submittedName>
        <fullName evidence="2">Uncharacterized protein</fullName>
    </submittedName>
</protein>
<dbReference type="RefSeq" id="XP_007405643.1">
    <property type="nucleotide sequence ID" value="XM_007405581.1"/>
</dbReference>
<keyword evidence="3" id="KW-1185">Reference proteome</keyword>
<evidence type="ECO:0000313" key="3">
    <source>
        <dbReference type="Proteomes" id="UP000001072"/>
    </source>
</evidence>